<protein>
    <submittedName>
        <fullName evidence="10">MFS general substrate transporter</fullName>
    </submittedName>
</protein>
<reference evidence="9" key="1">
    <citation type="submission" date="2021-01" db="EMBL/GenBank/DDBJ databases">
        <authorList>
            <person name="Corre E."/>
            <person name="Pelletier E."/>
            <person name="Niang G."/>
            <person name="Scheremetjew M."/>
            <person name="Finn R."/>
            <person name="Kale V."/>
            <person name="Holt S."/>
            <person name="Cochrane G."/>
            <person name="Meng A."/>
            <person name="Brown T."/>
            <person name="Cohen L."/>
        </authorList>
    </citation>
    <scope>NUCLEOTIDE SEQUENCE</scope>
    <source>
        <strain evidence="9">RCC1871</strain>
    </source>
</reference>
<feature type="transmembrane region" description="Helical" evidence="7">
    <location>
        <begin position="439"/>
        <end position="458"/>
    </location>
</feature>
<feature type="transmembrane region" description="Helical" evidence="7">
    <location>
        <begin position="317"/>
        <end position="339"/>
    </location>
</feature>
<dbReference type="InterPro" id="IPR005828">
    <property type="entry name" value="MFS_sugar_transport-like"/>
</dbReference>
<organism evidence="9">
    <name type="scientific">Chloropicon roscoffensis</name>
    <dbReference type="NCBI Taxonomy" id="1461544"/>
    <lineage>
        <taxon>Eukaryota</taxon>
        <taxon>Viridiplantae</taxon>
        <taxon>Chlorophyta</taxon>
        <taxon>Chloropicophyceae</taxon>
        <taxon>Chloropicales</taxon>
        <taxon>Chloropicaceae</taxon>
        <taxon>Chloropicon</taxon>
    </lineage>
</organism>
<keyword evidence="2" id="KW-0813">Transport</keyword>
<feature type="transmembrane region" description="Helical" evidence="7">
    <location>
        <begin position="171"/>
        <end position="194"/>
    </location>
</feature>
<feature type="transmembrane region" description="Helical" evidence="7">
    <location>
        <begin position="404"/>
        <end position="427"/>
    </location>
</feature>
<dbReference type="InterPro" id="IPR020846">
    <property type="entry name" value="MFS_dom"/>
</dbReference>
<gene>
    <name evidence="9" type="ORF">CROS1456_LOCUS931</name>
    <name evidence="10" type="ORF">HKI87_01g05850</name>
</gene>
<dbReference type="PANTHER" id="PTHR23511">
    <property type="entry name" value="SYNAPTIC VESICLE GLYCOPROTEIN 2"/>
    <property type="match status" value="1"/>
</dbReference>
<proteinExistence type="predicted"/>
<feature type="transmembrane region" description="Helical" evidence="7">
    <location>
        <begin position="42"/>
        <end position="65"/>
    </location>
</feature>
<feature type="transmembrane region" description="Helical" evidence="7">
    <location>
        <begin position="379"/>
        <end position="398"/>
    </location>
</feature>
<evidence type="ECO:0000313" key="9">
    <source>
        <dbReference type="EMBL" id="CAE0187864.1"/>
    </source>
</evidence>
<evidence type="ECO:0000256" key="2">
    <source>
        <dbReference type="ARBA" id="ARBA00022448"/>
    </source>
</evidence>
<dbReference type="Proteomes" id="UP001472866">
    <property type="component" value="Chromosome 01"/>
</dbReference>
<evidence type="ECO:0000313" key="10">
    <source>
        <dbReference type="EMBL" id="WZN59060.1"/>
    </source>
</evidence>
<feature type="transmembrane region" description="Helical" evidence="7">
    <location>
        <begin position="112"/>
        <end position="131"/>
    </location>
</feature>
<evidence type="ECO:0000256" key="1">
    <source>
        <dbReference type="ARBA" id="ARBA00004141"/>
    </source>
</evidence>
<keyword evidence="5 7" id="KW-0472">Membrane</keyword>
<keyword evidence="3 7" id="KW-0812">Transmembrane</keyword>
<comment type="subcellular location">
    <subcellularLocation>
        <location evidence="1">Membrane</location>
        <topology evidence="1">Multi-pass membrane protein</topology>
    </subcellularLocation>
</comment>
<evidence type="ECO:0000313" key="11">
    <source>
        <dbReference type="Proteomes" id="UP001472866"/>
    </source>
</evidence>
<evidence type="ECO:0000259" key="8">
    <source>
        <dbReference type="PROSITE" id="PS50850"/>
    </source>
</evidence>
<feature type="domain" description="Major facilitator superfamily (MFS) profile" evidence="8">
    <location>
        <begin position="44"/>
        <end position="496"/>
    </location>
</feature>
<feature type="region of interest" description="Disordered" evidence="6">
    <location>
        <begin position="1"/>
        <end position="23"/>
    </location>
</feature>
<keyword evidence="4 7" id="KW-1133">Transmembrane helix</keyword>
<evidence type="ECO:0000256" key="6">
    <source>
        <dbReference type="SAM" id="MobiDB-lite"/>
    </source>
</evidence>
<feature type="transmembrane region" description="Helical" evidence="7">
    <location>
        <begin position="351"/>
        <end position="372"/>
    </location>
</feature>
<dbReference type="InterPro" id="IPR005829">
    <property type="entry name" value="Sugar_transporter_CS"/>
</dbReference>
<evidence type="ECO:0000256" key="3">
    <source>
        <dbReference type="ARBA" id="ARBA00022692"/>
    </source>
</evidence>
<evidence type="ECO:0000256" key="4">
    <source>
        <dbReference type="ARBA" id="ARBA00022989"/>
    </source>
</evidence>
<feature type="transmembrane region" description="Helical" evidence="7">
    <location>
        <begin position="85"/>
        <end position="105"/>
    </location>
</feature>
<dbReference type="Gene3D" id="1.20.1250.20">
    <property type="entry name" value="MFS general substrate transporter like domains"/>
    <property type="match status" value="1"/>
</dbReference>
<feature type="transmembrane region" description="Helical" evidence="7">
    <location>
        <begin position="470"/>
        <end position="491"/>
    </location>
</feature>
<dbReference type="EMBL" id="HBHZ01001172">
    <property type="protein sequence ID" value="CAE0187864.1"/>
    <property type="molecule type" value="Transcribed_RNA"/>
</dbReference>
<dbReference type="PROSITE" id="PS00217">
    <property type="entry name" value="SUGAR_TRANSPORT_2"/>
    <property type="match status" value="1"/>
</dbReference>
<keyword evidence="11" id="KW-1185">Reference proteome</keyword>
<name>A0A7S3C7Q6_9CHLO</name>
<dbReference type="GO" id="GO:0022857">
    <property type="term" value="F:transmembrane transporter activity"/>
    <property type="evidence" value="ECO:0007669"/>
    <property type="project" value="InterPro"/>
</dbReference>
<feature type="compositionally biased region" description="Acidic residues" evidence="6">
    <location>
        <begin position="14"/>
        <end position="23"/>
    </location>
</feature>
<accession>A0A7S3C7Q6</accession>
<dbReference type="EMBL" id="CP151501">
    <property type="protein sequence ID" value="WZN59060.1"/>
    <property type="molecule type" value="Genomic_DNA"/>
</dbReference>
<feature type="transmembrane region" description="Helical" evidence="7">
    <location>
        <begin position="210"/>
        <end position="231"/>
    </location>
</feature>
<dbReference type="PROSITE" id="PS00216">
    <property type="entry name" value="SUGAR_TRANSPORT_1"/>
    <property type="match status" value="1"/>
</dbReference>
<sequence length="525" mass="56200">MELDETQALVPRYEEDEEDEDASSVDYSAQLDAVLGNGRYQWLATLTCGLGVAAGSTEVMAIALALPEIEIEFGVGEATQWQRNMVASCIFIGMLLGGLISGFTSDLKGRKSCLIFFTGFIAVFGAMTAFAKSLSQVAAFRFLTGLGIGGNIPSIFSYVAETTSSKVRGKYMTVVASNWMLGSVVTAAVGWIVLPRNLSLKFIPVEGWRLYFLISVVPSVLTCALALLFLVESPCFLIQRNNLSRAALALERIAQVNEGSKHLGKGGLLAELLATLRSRQEPKEVGGDRECVALMDGLRAKASIVCGLLKQDKERKLVIVLATVWFSLSACWYGFMIWLPLFFQAKHDNVYLGNLVTSAGDLPGNIMSFLLIDRVGRKRTLLVSLAAAAMSPLAFAAAPKGSTLWAMAGSACFGFVSVGAWNSLSILSPEAFDTRVRTTMHGLLTAVGRVGGFFGTYIVGHIQNRAGAGVWFPCVFASSVLGLGCLATMFVPETTGKIVTDYKLRGSGRPVGGQRIEEAGSALLA</sequence>
<dbReference type="GO" id="GO:0016020">
    <property type="term" value="C:membrane"/>
    <property type="evidence" value="ECO:0007669"/>
    <property type="project" value="UniProtKB-SubCell"/>
</dbReference>
<dbReference type="AlphaFoldDB" id="A0A7S3C7Q6"/>
<dbReference type="CDD" id="cd17316">
    <property type="entry name" value="MFS_SV2_like"/>
    <property type="match status" value="1"/>
</dbReference>
<feature type="transmembrane region" description="Helical" evidence="7">
    <location>
        <begin position="137"/>
        <end position="159"/>
    </location>
</feature>
<dbReference type="SUPFAM" id="SSF103473">
    <property type="entry name" value="MFS general substrate transporter"/>
    <property type="match status" value="1"/>
</dbReference>
<dbReference type="Pfam" id="PF00083">
    <property type="entry name" value="Sugar_tr"/>
    <property type="match status" value="1"/>
</dbReference>
<dbReference type="PROSITE" id="PS50850">
    <property type="entry name" value="MFS"/>
    <property type="match status" value="1"/>
</dbReference>
<dbReference type="InterPro" id="IPR036259">
    <property type="entry name" value="MFS_trans_sf"/>
</dbReference>
<evidence type="ECO:0000256" key="5">
    <source>
        <dbReference type="ARBA" id="ARBA00023136"/>
    </source>
</evidence>
<dbReference type="PANTHER" id="PTHR23511:SF34">
    <property type="entry name" value="SYNAPTIC VESICLE GLYCOPROTEIN 2"/>
    <property type="match status" value="1"/>
</dbReference>
<reference evidence="10 11" key="2">
    <citation type="submission" date="2024-03" db="EMBL/GenBank/DDBJ databases">
        <title>Complete genome sequence of the green alga Chloropicon roscoffensis RCC1871.</title>
        <authorList>
            <person name="Lemieux C."/>
            <person name="Pombert J.-F."/>
            <person name="Otis C."/>
            <person name="Turmel M."/>
        </authorList>
    </citation>
    <scope>NUCLEOTIDE SEQUENCE [LARGE SCALE GENOMIC DNA]</scope>
    <source>
        <strain evidence="10 11">RCC1871</strain>
    </source>
</reference>
<evidence type="ECO:0000256" key="7">
    <source>
        <dbReference type="SAM" id="Phobius"/>
    </source>
</evidence>